<dbReference type="PROSITE" id="PS50405">
    <property type="entry name" value="GST_CTER"/>
    <property type="match status" value="1"/>
</dbReference>
<dbReference type="SUPFAM" id="SSF52833">
    <property type="entry name" value="Thioredoxin-like"/>
    <property type="match status" value="1"/>
</dbReference>
<dbReference type="PANTHER" id="PTHR11571">
    <property type="entry name" value="GLUTATHIONE S-TRANSFERASE"/>
    <property type="match status" value="1"/>
</dbReference>
<protein>
    <recommendedName>
        <fullName evidence="5">Glutathione S-transferase</fullName>
    </recommendedName>
</protein>
<proteinExistence type="predicted"/>
<evidence type="ECO:0000259" key="2">
    <source>
        <dbReference type="PROSITE" id="PS50405"/>
    </source>
</evidence>
<dbReference type="InterPro" id="IPR036282">
    <property type="entry name" value="Glutathione-S-Trfase_C_sf"/>
</dbReference>
<dbReference type="InterPro" id="IPR036249">
    <property type="entry name" value="Thioredoxin-like_sf"/>
</dbReference>
<dbReference type="InterPro" id="IPR050213">
    <property type="entry name" value="GST_superfamily"/>
</dbReference>
<dbReference type="InterPro" id="IPR010987">
    <property type="entry name" value="Glutathione-S-Trfase_C-like"/>
</dbReference>
<dbReference type="InterPro" id="IPR004045">
    <property type="entry name" value="Glutathione_S-Trfase_N"/>
</dbReference>
<evidence type="ECO:0008006" key="5">
    <source>
        <dbReference type="Google" id="ProtNLM"/>
    </source>
</evidence>
<dbReference type="Gene3D" id="3.40.30.10">
    <property type="entry name" value="Glutaredoxin"/>
    <property type="match status" value="1"/>
</dbReference>
<dbReference type="PANTHER" id="PTHR11571:SF263">
    <property type="entry name" value="GLUTATHIONE S-TRANSFERASE"/>
    <property type="match status" value="1"/>
</dbReference>
<evidence type="ECO:0000313" key="3">
    <source>
        <dbReference type="EMBL" id="KAJ8313897.1"/>
    </source>
</evidence>
<keyword evidence="4" id="KW-1185">Reference proteome</keyword>
<dbReference type="EMBL" id="JARBDR010000342">
    <property type="protein sequence ID" value="KAJ8313897.1"/>
    <property type="molecule type" value="Genomic_DNA"/>
</dbReference>
<dbReference type="PROSITE" id="PS50404">
    <property type="entry name" value="GST_NTER"/>
    <property type="match status" value="1"/>
</dbReference>
<dbReference type="Gene3D" id="1.20.1050.10">
    <property type="match status" value="1"/>
</dbReference>
<dbReference type="CDD" id="cd03192">
    <property type="entry name" value="GST_C_Sigma_like"/>
    <property type="match status" value="1"/>
</dbReference>
<comment type="caution">
    <text evidence="3">The sequence shown here is derived from an EMBL/GenBank/DDBJ whole genome shotgun (WGS) entry which is preliminary data.</text>
</comment>
<organism evidence="3 4">
    <name type="scientific">Tegillarca granosa</name>
    <name type="common">Malaysian cockle</name>
    <name type="synonym">Anadara granosa</name>
    <dbReference type="NCBI Taxonomy" id="220873"/>
    <lineage>
        <taxon>Eukaryota</taxon>
        <taxon>Metazoa</taxon>
        <taxon>Spiralia</taxon>
        <taxon>Lophotrochozoa</taxon>
        <taxon>Mollusca</taxon>
        <taxon>Bivalvia</taxon>
        <taxon>Autobranchia</taxon>
        <taxon>Pteriomorphia</taxon>
        <taxon>Arcoida</taxon>
        <taxon>Arcoidea</taxon>
        <taxon>Arcidae</taxon>
        <taxon>Tegillarca</taxon>
    </lineage>
</organism>
<evidence type="ECO:0000313" key="4">
    <source>
        <dbReference type="Proteomes" id="UP001217089"/>
    </source>
</evidence>
<dbReference type="InterPro" id="IPR004046">
    <property type="entry name" value="GST_C"/>
</dbReference>
<sequence>MAEEWTLFYWAAKSAGRAEFVRLLFEEAGVKYKEDNEDTLGKFFQGKIGSFQLSQTPVICRYLGKEFGLFPDKFEDEWHAEQFNLTLHDYIAEGRNSFHGINLIASYFTQEEETKPYIERFVKDRIPRYLKHFEQVLSLNNNGQGFVFGNKLTYVDLGLLHVLRATEAQFPDTWKEADYIPNLKAFQGKNRD</sequence>
<dbReference type="Pfam" id="PF14497">
    <property type="entry name" value="GST_C_3"/>
    <property type="match status" value="1"/>
</dbReference>
<reference evidence="3 4" key="1">
    <citation type="submission" date="2022-12" db="EMBL/GenBank/DDBJ databases">
        <title>Chromosome-level genome of Tegillarca granosa.</title>
        <authorList>
            <person name="Kim J."/>
        </authorList>
    </citation>
    <scope>NUCLEOTIDE SEQUENCE [LARGE SCALE GENOMIC DNA]</scope>
    <source>
        <strain evidence="3">Teg-2019</strain>
        <tissue evidence="3">Adductor muscle</tissue>
    </source>
</reference>
<dbReference type="SUPFAM" id="SSF47616">
    <property type="entry name" value="GST C-terminal domain-like"/>
    <property type="match status" value="1"/>
</dbReference>
<name>A0ABQ9F970_TEGGR</name>
<evidence type="ECO:0000259" key="1">
    <source>
        <dbReference type="PROSITE" id="PS50404"/>
    </source>
</evidence>
<dbReference type="Proteomes" id="UP001217089">
    <property type="component" value="Unassembled WGS sequence"/>
</dbReference>
<gene>
    <name evidence="3" type="ORF">KUTeg_008458</name>
</gene>
<feature type="domain" description="GST N-terminal" evidence="1">
    <location>
        <begin position="5"/>
        <end position="71"/>
    </location>
</feature>
<accession>A0ABQ9F970</accession>
<feature type="domain" description="GST C-terminal" evidence="2">
    <location>
        <begin position="73"/>
        <end position="192"/>
    </location>
</feature>